<sequence>MPQPASFLRRWKKRSPAQTSPTQGAATSVEVRIPPRSSSSSPASPRPQFQRQPSDTPSENSTRLLRFFKASPAETDVSSLGSIDSMAQKVQMITPALQTVSSSPSLRPPPSLAAPPPASPSFFERPLPSVPPMRPPRPPSLNLDVIEPLYSVPFNSSLGQSPSSMRLPLPRPPITERSSRRKMPELDDVWEGFIKDAEGEIDDVTSTIPVRRRGVPTRGAPVQRCPARHPSRSTLYSDTRGSDSTPFLSFTPELTDGDSSNDELSLFPLPPPLPRRRPPPKVLILRPTPSIAPLPPSPSLSSTDSTPIATPTTPRSAGPSPHTWRKNTSPASILKKSGMSPPLCSPIPTEEPPGHHSAYSASPTRLRSAQSLPHLHPSFIMDTHNGHRNASSDTASIGNRRRVPSHTDVNVRPFLNLGPPRMLLWSGGTQFDYRVIGLDVLINQGHGFVHYIDIIISMYL</sequence>
<feature type="region of interest" description="Disordered" evidence="1">
    <location>
        <begin position="98"/>
        <end position="136"/>
    </location>
</feature>
<proteinExistence type="predicted"/>
<feature type="compositionally biased region" description="Pro residues" evidence="1">
    <location>
        <begin position="106"/>
        <end position="119"/>
    </location>
</feature>
<accession>A0AAD6U9L5</accession>
<evidence type="ECO:0000313" key="3">
    <source>
        <dbReference type="Proteomes" id="UP001222325"/>
    </source>
</evidence>
<feature type="compositionally biased region" description="Polar residues" evidence="1">
    <location>
        <begin position="16"/>
        <end position="26"/>
    </location>
</feature>
<keyword evidence="3" id="KW-1185">Reference proteome</keyword>
<dbReference type="EMBL" id="JARJCN010000013">
    <property type="protein sequence ID" value="KAJ7095277.1"/>
    <property type="molecule type" value="Genomic_DNA"/>
</dbReference>
<name>A0AAD6U9L5_9AGAR</name>
<reference evidence="2" key="1">
    <citation type="submission" date="2023-03" db="EMBL/GenBank/DDBJ databases">
        <title>Massive genome expansion in bonnet fungi (Mycena s.s.) driven by repeated elements and novel gene families across ecological guilds.</title>
        <authorList>
            <consortium name="Lawrence Berkeley National Laboratory"/>
            <person name="Harder C.B."/>
            <person name="Miyauchi S."/>
            <person name="Viragh M."/>
            <person name="Kuo A."/>
            <person name="Thoen E."/>
            <person name="Andreopoulos B."/>
            <person name="Lu D."/>
            <person name="Skrede I."/>
            <person name="Drula E."/>
            <person name="Henrissat B."/>
            <person name="Morin E."/>
            <person name="Kohler A."/>
            <person name="Barry K."/>
            <person name="LaButti K."/>
            <person name="Morin E."/>
            <person name="Salamov A."/>
            <person name="Lipzen A."/>
            <person name="Mereny Z."/>
            <person name="Hegedus B."/>
            <person name="Baldrian P."/>
            <person name="Stursova M."/>
            <person name="Weitz H."/>
            <person name="Taylor A."/>
            <person name="Grigoriev I.V."/>
            <person name="Nagy L.G."/>
            <person name="Martin F."/>
            <person name="Kauserud H."/>
        </authorList>
    </citation>
    <scope>NUCLEOTIDE SEQUENCE</scope>
    <source>
        <strain evidence="2">CBHHK173m</strain>
    </source>
</reference>
<dbReference type="AlphaFoldDB" id="A0AAD6U9L5"/>
<feature type="region of interest" description="Disordered" evidence="1">
    <location>
        <begin position="157"/>
        <end position="183"/>
    </location>
</feature>
<dbReference type="Proteomes" id="UP001222325">
    <property type="component" value="Unassembled WGS sequence"/>
</dbReference>
<feature type="compositionally biased region" description="Low complexity" evidence="1">
    <location>
        <begin position="34"/>
        <end position="54"/>
    </location>
</feature>
<feature type="region of interest" description="Disordered" evidence="1">
    <location>
        <begin position="1"/>
        <end position="64"/>
    </location>
</feature>
<gene>
    <name evidence="2" type="ORF">B0H15DRAFT_102857</name>
</gene>
<comment type="caution">
    <text evidence="2">The sequence shown here is derived from an EMBL/GenBank/DDBJ whole genome shotgun (WGS) entry which is preliminary data.</text>
</comment>
<feature type="compositionally biased region" description="Polar residues" evidence="1">
    <location>
        <begin position="232"/>
        <end position="248"/>
    </location>
</feature>
<feature type="region of interest" description="Disordered" evidence="1">
    <location>
        <begin position="210"/>
        <end position="367"/>
    </location>
</feature>
<evidence type="ECO:0000256" key="1">
    <source>
        <dbReference type="SAM" id="MobiDB-lite"/>
    </source>
</evidence>
<organism evidence="2 3">
    <name type="scientific">Mycena belliarum</name>
    <dbReference type="NCBI Taxonomy" id="1033014"/>
    <lineage>
        <taxon>Eukaryota</taxon>
        <taxon>Fungi</taxon>
        <taxon>Dikarya</taxon>
        <taxon>Basidiomycota</taxon>
        <taxon>Agaricomycotina</taxon>
        <taxon>Agaricomycetes</taxon>
        <taxon>Agaricomycetidae</taxon>
        <taxon>Agaricales</taxon>
        <taxon>Marasmiineae</taxon>
        <taxon>Mycenaceae</taxon>
        <taxon>Mycena</taxon>
    </lineage>
</organism>
<protein>
    <submittedName>
        <fullName evidence="2">Uncharacterized protein</fullName>
    </submittedName>
</protein>
<evidence type="ECO:0000313" key="2">
    <source>
        <dbReference type="EMBL" id="KAJ7095277.1"/>
    </source>
</evidence>